<feature type="compositionally biased region" description="Basic and acidic residues" evidence="6">
    <location>
        <begin position="764"/>
        <end position="773"/>
    </location>
</feature>
<reference evidence="10 11" key="1">
    <citation type="submission" date="2016-12" db="EMBL/GenBank/DDBJ databases">
        <title>Thioflexothrix psekupsii D3 genome sequencing and assembly.</title>
        <authorList>
            <person name="Fomenkov A."/>
            <person name="Vincze T."/>
            <person name="Grabovich M."/>
            <person name="Anton B.P."/>
            <person name="Dubinina G."/>
            <person name="Orlova M."/>
            <person name="Belousova E."/>
            <person name="Roberts R.J."/>
        </authorList>
    </citation>
    <scope>NUCLEOTIDE SEQUENCE [LARGE SCALE GENOMIC DNA]</scope>
    <source>
        <strain evidence="10">D3</strain>
    </source>
</reference>
<dbReference type="InterPro" id="IPR000014">
    <property type="entry name" value="PAS"/>
</dbReference>
<evidence type="ECO:0000313" key="10">
    <source>
        <dbReference type="EMBL" id="OUD12517.1"/>
    </source>
</evidence>
<comment type="similarity">
    <text evidence="4">Belongs to the methyl-accepting chemotaxis (MCP) protein family.</text>
</comment>
<dbReference type="Gene3D" id="6.10.340.10">
    <property type="match status" value="1"/>
</dbReference>
<dbReference type="CDD" id="cd11386">
    <property type="entry name" value="MCP_signal"/>
    <property type="match status" value="1"/>
</dbReference>
<proteinExistence type="inferred from homology"/>
<dbReference type="Gene3D" id="3.30.450.20">
    <property type="entry name" value="PAS domain"/>
    <property type="match status" value="1"/>
</dbReference>
<feature type="domain" description="Methyl-accepting transducer" evidence="8">
    <location>
        <begin position="489"/>
        <end position="718"/>
    </location>
</feature>
<dbReference type="FunFam" id="1.10.287.950:FF:000001">
    <property type="entry name" value="Methyl-accepting chemotaxis sensory transducer"/>
    <property type="match status" value="1"/>
</dbReference>
<evidence type="ECO:0000256" key="2">
    <source>
        <dbReference type="ARBA" id="ARBA00022481"/>
    </source>
</evidence>
<dbReference type="Pfam" id="PF12729">
    <property type="entry name" value="4HB_MCP_1"/>
    <property type="match status" value="1"/>
</dbReference>
<sequence>MRNSRVAYRFLYLSLASILALVILGLYGLHNVQSTFVWVGEAYVTAQKMEQVSDQIGEPLQELRQLSLLLVTTPDAKGRETVSQSIQERVKNLDQALKDFGMGREQDEFYQQLYALWLNYKQLVNYTHDRVLAGYREAAFINVSGAEQAQFERLSKQFAQWRALNVKNAELVYQSAHANYQNTLATALGFILLVAVGLSLFALYIAKPLVNSLNFIVNLANQIANGNLKNTIPTDQSHSEVNLLLTAFSSMQTQLRQRIENDKRISEEALRINSALDNVSTAVIIADNQSNLIYVNRAAQLLFSEEEARIHQDPYFQKFSGRNMLGKTIDIFYKDPAKQRELEEKLTKSHRFNLTMGTLVLDATITPVVNAQSERLGTVGEFKNITEQVGIEHEINSVVHSASQGDFVQRIALNNKDDFFRTVSEGLNQIIEFNQNAVKDTMRMFSALSQGDLTQQITGEYRGAFEQLKNDANNTVLRLTEAMDSIRQGAHAVNQIAEQIASSSVSLSQRTEQQAAALEETAASMEQMTSTVQQNSDNTRQATQLALKAREHAEQGGEVVNNAVHAMNAISESSRQITDIISVIDEIAFQTNLLALNAAVEAARAGEQGRGFAVVASEVRNLAQRSAAAAKEIKQLIRNSVEKVGDGTRLVNQSGDMLTQIMLSVKKVSDIIADISSAGQEQSSGIHQVNKAISQMDEMTQQNAALVQALTALSESMNHQAKMLGEQVAFFKLMNTVKGHSDKAENKSVIIPSKSPSTIKKSSPKKEIVKPQDDDSDWQDF</sequence>
<keyword evidence="2" id="KW-0488">Methylation</keyword>
<dbReference type="RefSeq" id="WP_086489473.1">
    <property type="nucleotide sequence ID" value="NZ_MSLT01000023.1"/>
</dbReference>
<dbReference type="PROSITE" id="PS50111">
    <property type="entry name" value="CHEMOTAXIS_TRANSDUC_2"/>
    <property type="match status" value="1"/>
</dbReference>
<dbReference type="GO" id="GO:0005886">
    <property type="term" value="C:plasma membrane"/>
    <property type="evidence" value="ECO:0007669"/>
    <property type="project" value="TreeGrafter"/>
</dbReference>
<evidence type="ECO:0008006" key="12">
    <source>
        <dbReference type="Google" id="ProtNLM"/>
    </source>
</evidence>
<evidence type="ECO:0000313" key="11">
    <source>
        <dbReference type="Proteomes" id="UP000194798"/>
    </source>
</evidence>
<dbReference type="OrthoDB" id="6433966at2"/>
<dbReference type="GO" id="GO:0007165">
    <property type="term" value="P:signal transduction"/>
    <property type="evidence" value="ECO:0007669"/>
    <property type="project" value="UniProtKB-KW"/>
</dbReference>
<dbReference type="Gene3D" id="1.10.287.950">
    <property type="entry name" value="Methyl-accepting chemotaxis protein"/>
    <property type="match status" value="1"/>
</dbReference>
<dbReference type="SUPFAM" id="SSF58104">
    <property type="entry name" value="Methyl-accepting chemotaxis protein (MCP) signaling domain"/>
    <property type="match status" value="1"/>
</dbReference>
<dbReference type="Pfam" id="PF18947">
    <property type="entry name" value="HAMP_2"/>
    <property type="match status" value="1"/>
</dbReference>
<dbReference type="EMBL" id="MSLT01000023">
    <property type="protein sequence ID" value="OUD12517.1"/>
    <property type="molecule type" value="Genomic_DNA"/>
</dbReference>
<organism evidence="10 11">
    <name type="scientific">Thioflexithrix psekupsensis</name>
    <dbReference type="NCBI Taxonomy" id="1570016"/>
    <lineage>
        <taxon>Bacteria</taxon>
        <taxon>Pseudomonadati</taxon>
        <taxon>Pseudomonadota</taxon>
        <taxon>Gammaproteobacteria</taxon>
        <taxon>Thiotrichales</taxon>
        <taxon>Thioflexithrix</taxon>
    </lineage>
</organism>
<evidence type="ECO:0000256" key="5">
    <source>
        <dbReference type="PROSITE-ProRule" id="PRU00284"/>
    </source>
</evidence>
<dbReference type="InterPro" id="IPR004090">
    <property type="entry name" value="Chemotax_Me-accpt_rcpt"/>
</dbReference>
<feature type="transmembrane region" description="Helical" evidence="7">
    <location>
        <begin position="6"/>
        <end position="29"/>
    </location>
</feature>
<comment type="subcellular location">
    <subcellularLocation>
        <location evidence="1">Membrane</location>
    </subcellularLocation>
</comment>
<evidence type="ECO:0000256" key="6">
    <source>
        <dbReference type="SAM" id="MobiDB-lite"/>
    </source>
</evidence>
<gene>
    <name evidence="10" type="ORF">TPSD3_15615</name>
</gene>
<dbReference type="InterPro" id="IPR003660">
    <property type="entry name" value="HAMP_dom"/>
</dbReference>
<dbReference type="InterPro" id="IPR024478">
    <property type="entry name" value="HlyB_4HB_MCP"/>
</dbReference>
<keyword evidence="7" id="KW-0812">Transmembrane</keyword>
<dbReference type="InterPro" id="IPR051310">
    <property type="entry name" value="MCP_chemotaxis"/>
</dbReference>
<evidence type="ECO:0000259" key="9">
    <source>
        <dbReference type="PROSITE" id="PS50885"/>
    </source>
</evidence>
<dbReference type="Pfam" id="PF00672">
    <property type="entry name" value="HAMP"/>
    <property type="match status" value="1"/>
</dbReference>
<feature type="region of interest" description="Disordered" evidence="6">
    <location>
        <begin position="742"/>
        <end position="781"/>
    </location>
</feature>
<dbReference type="PRINTS" id="PR00260">
    <property type="entry name" value="CHEMTRNSDUCR"/>
</dbReference>
<keyword evidence="11" id="KW-1185">Reference proteome</keyword>
<evidence type="ECO:0000256" key="1">
    <source>
        <dbReference type="ARBA" id="ARBA00004370"/>
    </source>
</evidence>
<keyword evidence="7" id="KW-1133">Transmembrane helix</keyword>
<dbReference type="PANTHER" id="PTHR43531:SF14">
    <property type="entry name" value="METHYL-ACCEPTING CHEMOTAXIS PROTEIN I-RELATED"/>
    <property type="match status" value="1"/>
</dbReference>
<dbReference type="SUPFAM" id="SSF158472">
    <property type="entry name" value="HAMP domain-like"/>
    <property type="match status" value="1"/>
</dbReference>
<dbReference type="SMART" id="SM00304">
    <property type="entry name" value="HAMP"/>
    <property type="match status" value="2"/>
</dbReference>
<accession>A0A251X6G0</accession>
<dbReference type="GO" id="GO:0004888">
    <property type="term" value="F:transmembrane signaling receptor activity"/>
    <property type="evidence" value="ECO:0007669"/>
    <property type="project" value="InterPro"/>
</dbReference>
<keyword evidence="3 5" id="KW-0807">Transducer</keyword>
<feature type="transmembrane region" description="Helical" evidence="7">
    <location>
        <begin position="184"/>
        <end position="206"/>
    </location>
</feature>
<dbReference type="PANTHER" id="PTHR43531">
    <property type="entry name" value="PROTEIN ICFG"/>
    <property type="match status" value="1"/>
</dbReference>
<dbReference type="SMART" id="SM00283">
    <property type="entry name" value="MA"/>
    <property type="match status" value="1"/>
</dbReference>
<dbReference type="GO" id="GO:0006935">
    <property type="term" value="P:chemotaxis"/>
    <property type="evidence" value="ECO:0007669"/>
    <property type="project" value="UniProtKB-KW"/>
</dbReference>
<evidence type="ECO:0000256" key="4">
    <source>
        <dbReference type="ARBA" id="ARBA00029447"/>
    </source>
</evidence>
<protein>
    <recommendedName>
        <fullName evidence="12">Methyl-accepting chemotaxis protein</fullName>
    </recommendedName>
</protein>
<evidence type="ECO:0000259" key="8">
    <source>
        <dbReference type="PROSITE" id="PS50111"/>
    </source>
</evidence>
<dbReference type="PROSITE" id="PS50885">
    <property type="entry name" value="HAMP"/>
    <property type="match status" value="1"/>
</dbReference>
<feature type="domain" description="HAMP" evidence="9">
    <location>
        <begin position="207"/>
        <end position="260"/>
    </location>
</feature>
<dbReference type="AlphaFoldDB" id="A0A251X6G0"/>
<dbReference type="Proteomes" id="UP000194798">
    <property type="component" value="Unassembled WGS sequence"/>
</dbReference>
<dbReference type="Pfam" id="PF13188">
    <property type="entry name" value="PAS_8"/>
    <property type="match status" value="1"/>
</dbReference>
<feature type="compositionally biased region" description="Low complexity" evidence="6">
    <location>
        <begin position="747"/>
        <end position="761"/>
    </location>
</feature>
<evidence type="ECO:0000256" key="7">
    <source>
        <dbReference type="SAM" id="Phobius"/>
    </source>
</evidence>
<name>A0A251X6G0_9GAMM</name>
<keyword evidence="7" id="KW-0472">Membrane</keyword>
<comment type="caution">
    <text evidence="10">The sequence shown here is derived from an EMBL/GenBank/DDBJ whole genome shotgun (WGS) entry which is preliminary data.</text>
</comment>
<evidence type="ECO:0000256" key="3">
    <source>
        <dbReference type="ARBA" id="ARBA00023224"/>
    </source>
</evidence>
<dbReference type="Pfam" id="PF00015">
    <property type="entry name" value="MCPsignal"/>
    <property type="match status" value="1"/>
</dbReference>
<dbReference type="InterPro" id="IPR004089">
    <property type="entry name" value="MCPsignal_dom"/>
</dbReference>